<accession>A0A9Q1EPM9</accession>
<dbReference type="EMBL" id="JAINUF010000014">
    <property type="protein sequence ID" value="KAJ8342710.1"/>
    <property type="molecule type" value="Genomic_DNA"/>
</dbReference>
<dbReference type="OrthoDB" id="8963319at2759"/>
<protein>
    <recommendedName>
        <fullName evidence="3">Reverse transcriptase domain-containing protein</fullName>
    </recommendedName>
</protein>
<comment type="caution">
    <text evidence="1">The sequence shown here is derived from an EMBL/GenBank/DDBJ whole genome shotgun (WGS) entry which is preliminary data.</text>
</comment>
<dbReference type="PANTHER" id="PTHR19446">
    <property type="entry name" value="REVERSE TRANSCRIPTASES"/>
    <property type="match status" value="1"/>
</dbReference>
<keyword evidence="2" id="KW-1185">Reference proteome</keyword>
<reference evidence="1" key="1">
    <citation type="journal article" date="2023" name="Science">
        <title>Genome structures resolve the early diversification of teleost fishes.</title>
        <authorList>
            <person name="Parey E."/>
            <person name="Louis A."/>
            <person name="Montfort J."/>
            <person name="Bouchez O."/>
            <person name="Roques C."/>
            <person name="Iampietro C."/>
            <person name="Lluch J."/>
            <person name="Castinel A."/>
            <person name="Donnadieu C."/>
            <person name="Desvignes T."/>
            <person name="Floi Bucao C."/>
            <person name="Jouanno E."/>
            <person name="Wen M."/>
            <person name="Mejri S."/>
            <person name="Dirks R."/>
            <person name="Jansen H."/>
            <person name="Henkel C."/>
            <person name="Chen W.J."/>
            <person name="Zahm M."/>
            <person name="Cabau C."/>
            <person name="Klopp C."/>
            <person name="Thompson A.W."/>
            <person name="Robinson-Rechavi M."/>
            <person name="Braasch I."/>
            <person name="Lecointre G."/>
            <person name="Bobe J."/>
            <person name="Postlethwait J.H."/>
            <person name="Berthelot C."/>
            <person name="Roest Crollius H."/>
            <person name="Guiguen Y."/>
        </authorList>
    </citation>
    <scope>NUCLEOTIDE SEQUENCE</scope>
    <source>
        <strain evidence="1">WJC10195</strain>
    </source>
</reference>
<evidence type="ECO:0008006" key="3">
    <source>
        <dbReference type="Google" id="ProtNLM"/>
    </source>
</evidence>
<sequence>MDIIQCSALTNESDEDDKEEFYSRLLTIIQARQRQNIIITMGDFTAKIGSNNRGYEEIMGQKDLGADVASDHHLLVARIKLKLRRNWAGENSQHQRYNTTALKEKPRLEEFKVPLSNKFQVLQELLEEETIDEKWQGIKEAVTSTCQGVLGTKKHSHKEWISAETLKKIEERKNKEEIRKAIKQLRNGKSAGPDNIPAEALKADVETSVAMLYPLFRNIWDEEMVPSKWKEGYLIKLLKKGDLSSCSNYKGITLLSIPGKTFNRVLLNRMKDAVDPQLQAGFRKNRSCTDQITTLRIILEQSLEWNSPLSPQLY</sequence>
<proteinExistence type="predicted"/>
<gene>
    <name evidence="1" type="ORF">SKAU_G00326380</name>
</gene>
<evidence type="ECO:0000313" key="2">
    <source>
        <dbReference type="Proteomes" id="UP001152622"/>
    </source>
</evidence>
<evidence type="ECO:0000313" key="1">
    <source>
        <dbReference type="EMBL" id="KAJ8342710.1"/>
    </source>
</evidence>
<dbReference type="AlphaFoldDB" id="A0A9Q1EPM9"/>
<dbReference type="Proteomes" id="UP001152622">
    <property type="component" value="Chromosome 14"/>
</dbReference>
<name>A0A9Q1EPM9_SYNKA</name>
<organism evidence="1 2">
    <name type="scientific">Synaphobranchus kaupii</name>
    <name type="common">Kaup's arrowtooth eel</name>
    <dbReference type="NCBI Taxonomy" id="118154"/>
    <lineage>
        <taxon>Eukaryota</taxon>
        <taxon>Metazoa</taxon>
        <taxon>Chordata</taxon>
        <taxon>Craniata</taxon>
        <taxon>Vertebrata</taxon>
        <taxon>Euteleostomi</taxon>
        <taxon>Actinopterygii</taxon>
        <taxon>Neopterygii</taxon>
        <taxon>Teleostei</taxon>
        <taxon>Anguilliformes</taxon>
        <taxon>Synaphobranchidae</taxon>
        <taxon>Synaphobranchus</taxon>
    </lineage>
</organism>